<dbReference type="EMBL" id="HG937693">
    <property type="protein sequence ID" value="CDP35465.1"/>
    <property type="molecule type" value="Genomic_DNA"/>
</dbReference>
<evidence type="ECO:0000256" key="1">
    <source>
        <dbReference type="SAM" id="MobiDB-lite"/>
    </source>
</evidence>
<gene>
    <name evidence="2" type="ORF">GNLVRS02_ARAD1C36146g</name>
</gene>
<protein>
    <submittedName>
        <fullName evidence="2">ARAD1C36146p</fullName>
    </submittedName>
</protein>
<name>A0A060T2W5_BLAAD</name>
<dbReference type="AlphaFoldDB" id="A0A060T2W5"/>
<reference evidence="2" key="2">
    <citation type="submission" date="2014-06" db="EMBL/GenBank/DDBJ databases">
        <title>The complete genome of Blastobotrys (Arxula) adeninivorans LS3 - a yeast of biotechnological interest.</title>
        <authorList>
            <person name="Kunze G."/>
            <person name="Gaillardin C."/>
            <person name="Czernicka M."/>
            <person name="Durrens P."/>
            <person name="Martin T."/>
            <person name="Boer E."/>
            <person name="Gabaldon T."/>
            <person name="Cruz J."/>
            <person name="Talla E."/>
            <person name="Marck C."/>
            <person name="Goffeau A."/>
            <person name="Barbe V."/>
            <person name="Baret P."/>
            <person name="Baronian K."/>
            <person name="Beier S."/>
            <person name="Bleykasten C."/>
            <person name="Bode R."/>
            <person name="Casaregola S."/>
            <person name="Despons L."/>
            <person name="Fairhead C."/>
            <person name="Giersberg M."/>
            <person name="Gierski P."/>
            <person name="Hahnel U."/>
            <person name="Hartmann A."/>
            <person name="Jankowska D."/>
            <person name="Jubin C."/>
            <person name="Jung P."/>
            <person name="Lafontaine I."/>
            <person name="Leh-Louis V."/>
            <person name="Lemaire M."/>
            <person name="Marcet-Houben M."/>
            <person name="Mascher M."/>
            <person name="Morel G."/>
            <person name="Richard G.-F."/>
            <person name="Riechen J."/>
            <person name="Sacerdot C."/>
            <person name="Sarkar A."/>
            <person name="Savel G."/>
            <person name="Schacherer J."/>
            <person name="Sherman D."/>
            <person name="Straub M.-L."/>
            <person name="Stein N."/>
            <person name="Thierry A."/>
            <person name="Trautwein-Schult A."/>
            <person name="Westhof E."/>
            <person name="Worch S."/>
            <person name="Dujon B."/>
            <person name="Souciet J.-L."/>
            <person name="Wincker P."/>
            <person name="Scholz U."/>
            <person name="Neuveglise N."/>
        </authorList>
    </citation>
    <scope>NUCLEOTIDE SEQUENCE</scope>
    <source>
        <strain evidence="2">LS3</strain>
    </source>
</reference>
<evidence type="ECO:0000313" key="2">
    <source>
        <dbReference type="EMBL" id="CDP35465.1"/>
    </source>
</evidence>
<feature type="compositionally biased region" description="Basic and acidic residues" evidence="1">
    <location>
        <begin position="18"/>
        <end position="29"/>
    </location>
</feature>
<organism evidence="2">
    <name type="scientific">Blastobotrys adeninivorans</name>
    <name type="common">Yeast</name>
    <name type="synonym">Arxula adeninivorans</name>
    <dbReference type="NCBI Taxonomy" id="409370"/>
    <lineage>
        <taxon>Eukaryota</taxon>
        <taxon>Fungi</taxon>
        <taxon>Dikarya</taxon>
        <taxon>Ascomycota</taxon>
        <taxon>Saccharomycotina</taxon>
        <taxon>Dipodascomycetes</taxon>
        <taxon>Dipodascales</taxon>
        <taxon>Trichomonascaceae</taxon>
        <taxon>Blastobotrys</taxon>
    </lineage>
</organism>
<sequence length="499" mass="56255">MAPQPPQPVNAARKKFRQFKDMFDRDSRNGHNQGPQFPLKEATSLSNIPDLRPRPLLTIVEGIESPFMSIDYPSRGAVVDAHSRSKAKPDINTEASPSSTSNNTINLFPSLWDDPYSSLKIEDEMQKFYDSSARNTTNTASMDFKWRVEIVKMKHKTALDQLQGDCKEFNFLFRDFIGHLNVLVDATSGKSWCIEFLVPFLNPGNIQGNAQAAHCHQAFCEVIAVIRRLAKFQSQDFKLARQLLSIVWNELEELIRLNAHNSDIAFEGLYTIVSEAPLTLDLVYKMIVMRTIYSNFYDDSQKEVRGMRAKLLSLIIHRLKHEIRDGSSSRLLDACGKEVELSLSLETLQEIKDILTTSLNLASNSTHEPIPFVQIHVNSSPFKANEPQLHADPVKAGHQSPESIESESVEPKSESKPNAGSDPAPGPAFKWTLNQHRAQTPGRSRILPEMAQIQRRWQNATNSNLNAPNPTAKDGPRWVPRFFPSEFSFHHCPTTSANL</sequence>
<proteinExistence type="predicted"/>
<feature type="region of interest" description="Disordered" evidence="1">
    <location>
        <begin position="383"/>
        <end position="430"/>
    </location>
</feature>
<accession>A0A060T2W5</accession>
<reference evidence="2" key="1">
    <citation type="submission" date="2014-02" db="EMBL/GenBank/DDBJ databases">
        <authorList>
            <person name="Genoscope - CEA"/>
        </authorList>
    </citation>
    <scope>NUCLEOTIDE SEQUENCE</scope>
    <source>
        <strain evidence="2">LS3</strain>
    </source>
</reference>
<feature type="region of interest" description="Disordered" evidence="1">
    <location>
        <begin position="1"/>
        <end position="40"/>
    </location>
</feature>